<comment type="caution">
    <text evidence="1">The sequence shown here is derived from an EMBL/GenBank/DDBJ whole genome shotgun (WGS) entry which is preliminary data.</text>
</comment>
<proteinExistence type="predicted"/>
<evidence type="ECO:0000313" key="1">
    <source>
        <dbReference type="EMBL" id="KAJ0010740.1"/>
    </source>
</evidence>
<name>A0ACC0X5F7_9ROSI</name>
<dbReference type="EMBL" id="CM047749">
    <property type="protein sequence ID" value="KAJ0010740.1"/>
    <property type="molecule type" value="Genomic_DNA"/>
</dbReference>
<gene>
    <name evidence="1" type="ORF">Pint_34064</name>
</gene>
<evidence type="ECO:0000313" key="2">
    <source>
        <dbReference type="Proteomes" id="UP001163603"/>
    </source>
</evidence>
<protein>
    <submittedName>
        <fullName evidence="1">Uncharacterized protein</fullName>
    </submittedName>
</protein>
<accession>A0ACC0X5F7</accession>
<organism evidence="1 2">
    <name type="scientific">Pistacia integerrima</name>
    <dbReference type="NCBI Taxonomy" id="434235"/>
    <lineage>
        <taxon>Eukaryota</taxon>
        <taxon>Viridiplantae</taxon>
        <taxon>Streptophyta</taxon>
        <taxon>Embryophyta</taxon>
        <taxon>Tracheophyta</taxon>
        <taxon>Spermatophyta</taxon>
        <taxon>Magnoliopsida</taxon>
        <taxon>eudicotyledons</taxon>
        <taxon>Gunneridae</taxon>
        <taxon>Pentapetalae</taxon>
        <taxon>rosids</taxon>
        <taxon>malvids</taxon>
        <taxon>Sapindales</taxon>
        <taxon>Anacardiaceae</taxon>
        <taxon>Pistacia</taxon>
    </lineage>
</organism>
<keyword evidence="2" id="KW-1185">Reference proteome</keyword>
<sequence length="134" mass="15245">MYQTKAKHVVSFSTPQHASHRGLLYDHQLLKLNEDDFEKVYRIPKNKGANFRDPLGVLVSPDKKRAYEYYGYFSFFRYIKVGNACLISVGIVLGYTFGQACQGLSNNQMSATLRFKFTNCLAHSSSTQVEDDSD</sequence>
<reference evidence="2" key="1">
    <citation type="journal article" date="2023" name="G3 (Bethesda)">
        <title>Genome assembly and association tests identify interacting loci associated with vigor, precocity, and sex in interspecific pistachio rootstocks.</title>
        <authorList>
            <person name="Palmer W."/>
            <person name="Jacygrad E."/>
            <person name="Sagayaradj S."/>
            <person name="Cavanaugh K."/>
            <person name="Han R."/>
            <person name="Bertier L."/>
            <person name="Beede B."/>
            <person name="Kafkas S."/>
            <person name="Golino D."/>
            <person name="Preece J."/>
            <person name="Michelmore R."/>
        </authorList>
    </citation>
    <scope>NUCLEOTIDE SEQUENCE [LARGE SCALE GENOMIC DNA]</scope>
</reference>
<dbReference type="Proteomes" id="UP001163603">
    <property type="component" value="Chromosome 14"/>
</dbReference>